<feature type="compositionally biased region" description="Low complexity" evidence="1">
    <location>
        <begin position="237"/>
        <end position="249"/>
    </location>
</feature>
<proteinExistence type="predicted"/>
<dbReference type="EMBL" id="CDMY01000677">
    <property type="protein sequence ID" value="CEM29666.1"/>
    <property type="molecule type" value="Genomic_DNA"/>
</dbReference>
<accession>A0A0G4GIK3</accession>
<evidence type="ECO:0000313" key="3">
    <source>
        <dbReference type="Proteomes" id="UP000041254"/>
    </source>
</evidence>
<keyword evidence="3" id="KW-1185">Reference proteome</keyword>
<feature type="compositionally biased region" description="Polar residues" evidence="1">
    <location>
        <begin position="356"/>
        <end position="369"/>
    </location>
</feature>
<name>A0A0G4GIK3_VITBC</name>
<dbReference type="Proteomes" id="UP000041254">
    <property type="component" value="Unassembled WGS sequence"/>
</dbReference>
<feature type="region of interest" description="Disordered" evidence="1">
    <location>
        <begin position="149"/>
        <end position="376"/>
    </location>
</feature>
<organism evidence="2 3">
    <name type="scientific">Vitrella brassicaformis (strain CCMP3155)</name>
    <dbReference type="NCBI Taxonomy" id="1169540"/>
    <lineage>
        <taxon>Eukaryota</taxon>
        <taxon>Sar</taxon>
        <taxon>Alveolata</taxon>
        <taxon>Colpodellida</taxon>
        <taxon>Vitrellaceae</taxon>
        <taxon>Vitrella</taxon>
    </lineage>
</organism>
<protein>
    <submittedName>
        <fullName evidence="2">Uncharacterized protein</fullName>
    </submittedName>
</protein>
<feature type="compositionally biased region" description="Basic residues" evidence="1">
    <location>
        <begin position="192"/>
        <end position="202"/>
    </location>
</feature>
<feature type="compositionally biased region" description="Basic and acidic residues" evidence="1">
    <location>
        <begin position="169"/>
        <end position="191"/>
    </location>
</feature>
<feature type="compositionally biased region" description="Acidic residues" evidence="1">
    <location>
        <begin position="265"/>
        <end position="278"/>
    </location>
</feature>
<dbReference type="InParanoid" id="A0A0G4GIK3"/>
<reference evidence="2 3" key="1">
    <citation type="submission" date="2014-11" db="EMBL/GenBank/DDBJ databases">
        <authorList>
            <person name="Zhu J."/>
            <person name="Qi W."/>
            <person name="Song R."/>
        </authorList>
    </citation>
    <scope>NUCLEOTIDE SEQUENCE [LARGE SCALE GENOMIC DNA]</scope>
</reference>
<dbReference type="AlphaFoldDB" id="A0A0G4GIK3"/>
<gene>
    <name evidence="2" type="ORF">Vbra_17895</name>
</gene>
<sequence length="793" mass="85736">MIEAGETDILVEAGFVSTLISLLDTCERIGTSVSLCLICLKSLITGHRKVLETDGLAEALCGALLKEARGEFLHCEGLGYFRDVDRMYAIDLLKGLVSYGRSLGGKTAHNPYTRQILQLESVKAMRARKNNINVPPQVSAFFDSLAHQDKRDSKAKSTQPSLSDAQLAAKDREAQRRADELIEEERREKAAKTKKNNKAKKGKASESAVEPSLPSTAAPSRSSSTVVEEDVEPPTPSSSSADTSVPSVALAADGGQREGLIESTANEESDDNNGDSDDMLINSAFGQHARQNNTDSHKTHKTGKQGMKDLLTPTPDPKPLPPPRPSTTSTEKGQGRHGKPRLSTATASLPAAVDGQQHNHTNTSTNKKQTAAPPRFGQGSLAPFAKVMVPAEVDDDKEGTVSHNAAQWAAANAPPETYDIELSLKPVKDIDALEDGLFSNDMQTYMASAQGVTASVGELPLPVLRLNPKSPEFVKRVAARLGRDREAFRRILMRLVDERNKECQVATADMLYRLVSEGLLSFVAPSDITHMVQEIWTVVGVDLASKGVLVELRGEVKSLVAFQLIGTLPTDKPFPPVDVVLKARMYLMRCGLKSARNSLLQTHKATICQVLSIVLESGPQGVGSEAIRLVQAIYEPSPPVTLPVAVAVEVCSMFVEALQLPADQQPAGARDFFAVMFNATTLWMIGEEEWSVVRAALSSHVYSHFGGLVDLIAHRPASTYTRWAASLTLGTFIHASLTLCIKRRKADGHALIEIEQHGVDKVLSPAPMPMEPLRRLVLDAVAREGLVTAASLD</sequence>
<evidence type="ECO:0000313" key="2">
    <source>
        <dbReference type="EMBL" id="CEM29666.1"/>
    </source>
</evidence>
<feature type="compositionally biased region" description="Low complexity" evidence="1">
    <location>
        <begin position="205"/>
        <end position="225"/>
    </location>
</feature>
<dbReference type="VEuPathDB" id="CryptoDB:Vbra_17895"/>
<evidence type="ECO:0000256" key="1">
    <source>
        <dbReference type="SAM" id="MobiDB-lite"/>
    </source>
</evidence>
<feature type="compositionally biased region" description="Pro residues" evidence="1">
    <location>
        <begin position="314"/>
        <end position="325"/>
    </location>
</feature>
<dbReference type="PhylomeDB" id="A0A0G4GIK3"/>